<evidence type="ECO:0000313" key="2">
    <source>
        <dbReference type="Proteomes" id="UP001066276"/>
    </source>
</evidence>
<dbReference type="Gene3D" id="3.30.250.20">
    <property type="entry name" value="L1 transposable element, C-terminal domain"/>
    <property type="match status" value="1"/>
</dbReference>
<reference evidence="1" key="1">
    <citation type="journal article" date="2022" name="bioRxiv">
        <title>Sequencing and chromosome-scale assembly of the giantPleurodeles waltlgenome.</title>
        <authorList>
            <person name="Brown T."/>
            <person name="Elewa A."/>
            <person name="Iarovenko S."/>
            <person name="Subramanian E."/>
            <person name="Araus A.J."/>
            <person name="Petzold A."/>
            <person name="Susuki M."/>
            <person name="Suzuki K.-i.T."/>
            <person name="Hayashi T."/>
            <person name="Toyoda A."/>
            <person name="Oliveira C."/>
            <person name="Osipova E."/>
            <person name="Leigh N.D."/>
            <person name="Simon A."/>
            <person name="Yun M.H."/>
        </authorList>
    </citation>
    <scope>NUCLEOTIDE SEQUENCE</scope>
    <source>
        <strain evidence="1">20211129_DDA</strain>
        <tissue evidence="1">Liver</tissue>
    </source>
</reference>
<protein>
    <submittedName>
        <fullName evidence="1">Uncharacterized protein</fullName>
    </submittedName>
</protein>
<dbReference type="AlphaFoldDB" id="A0AAV7WRH4"/>
<dbReference type="InterPro" id="IPR042566">
    <property type="entry name" value="L1_C"/>
</dbReference>
<organism evidence="1 2">
    <name type="scientific">Pleurodeles waltl</name>
    <name type="common">Iberian ribbed newt</name>
    <dbReference type="NCBI Taxonomy" id="8319"/>
    <lineage>
        <taxon>Eukaryota</taxon>
        <taxon>Metazoa</taxon>
        <taxon>Chordata</taxon>
        <taxon>Craniata</taxon>
        <taxon>Vertebrata</taxon>
        <taxon>Euteleostomi</taxon>
        <taxon>Amphibia</taxon>
        <taxon>Batrachia</taxon>
        <taxon>Caudata</taxon>
        <taxon>Salamandroidea</taxon>
        <taxon>Salamandridae</taxon>
        <taxon>Pleurodelinae</taxon>
        <taxon>Pleurodeles</taxon>
    </lineage>
</organism>
<gene>
    <name evidence="1" type="ORF">NDU88_003119</name>
</gene>
<sequence length="178" mass="19966">MGWALETGAGPESREDLAGNGGVLYVQPETGAGGAWVGCVRQAAGRQKSRRRREKKHVQHDLEHSLPLQTSLQDFTLQVQQKHRSFDEVKKILYSKDIKYMMIFSARLRVVLEDGSWFFNTPAEAWKWMEGWCTPGRRVSKGPKKSRGGVSKDTRTLEQHLKVGLALEGAQASLETLS</sequence>
<keyword evidence="2" id="KW-1185">Reference proteome</keyword>
<dbReference type="EMBL" id="JANPWB010000001">
    <property type="protein sequence ID" value="KAJ1215511.1"/>
    <property type="molecule type" value="Genomic_DNA"/>
</dbReference>
<dbReference type="Proteomes" id="UP001066276">
    <property type="component" value="Chromosome 1_1"/>
</dbReference>
<proteinExistence type="predicted"/>
<evidence type="ECO:0000313" key="1">
    <source>
        <dbReference type="EMBL" id="KAJ1215511.1"/>
    </source>
</evidence>
<comment type="caution">
    <text evidence="1">The sequence shown here is derived from an EMBL/GenBank/DDBJ whole genome shotgun (WGS) entry which is preliminary data.</text>
</comment>
<name>A0AAV7WRH4_PLEWA</name>
<accession>A0AAV7WRH4</accession>